<dbReference type="Gene3D" id="3.80.10.10">
    <property type="entry name" value="Ribonuclease Inhibitor"/>
    <property type="match status" value="1"/>
</dbReference>
<name>V2X8H4_MONRO</name>
<dbReference type="EMBL" id="AWSO01000622">
    <property type="protein sequence ID" value="ESK88760.1"/>
    <property type="molecule type" value="Genomic_DNA"/>
</dbReference>
<sequence length="584" mass="65416">MGMGEGLAQMESPFTSKFGTNFAPSPVEILDIWEILLEPAEELHALDEQIARLQARRDKLKSFIDNHCALLSPIRRVPSDILREIFVQCLPEGHLPTHTIHQAPLLLTSICRSWREVAITTPRLWNRIHILLRYPRSPPVTDFFRSLMKASAEGLDSWLERSGTMPLTLSLCADTPFDSLWDRAAWIMTEMDEIEALYVDFARHLLPYASRWKSLSITVSARVMDFLKALPEDFGLTSLEEFKPERRGSKVNWEALDVVFRRSPSLRSVKLYKAYLDKLPIRWGKLTEVVLSAPSLLPEDAMRVLSLSSSSIRSCTLSIRLPLAHGITASAVELPIVLRFLHTLKIKMEFNGRSPTALALQHLFDAITAPMLKTLSIISTKSLHPGPCVERNSFLSFLERSECTLSSFALDVPVKVADLIAVLRLAPELVELKLRSVGMEANASLSEFFDALTPTSTNPDPLCPRLESLTYVESAAVSSPASLIALAEARSCVEPRYPGVQKLKWMTVGLREFAVDPEIPDKLTGLWEQGMMVLWTSPRDLRNQLSGPESDWSDSDTFEDLHYSTLDIAAADSVRRNDGVLGPE</sequence>
<organism evidence="1 2">
    <name type="scientific">Moniliophthora roreri (strain MCA 2997)</name>
    <name type="common">Cocoa frosty pod rot fungus</name>
    <name type="synonym">Crinipellis roreri</name>
    <dbReference type="NCBI Taxonomy" id="1381753"/>
    <lineage>
        <taxon>Eukaryota</taxon>
        <taxon>Fungi</taxon>
        <taxon>Dikarya</taxon>
        <taxon>Basidiomycota</taxon>
        <taxon>Agaricomycotina</taxon>
        <taxon>Agaricomycetes</taxon>
        <taxon>Agaricomycetidae</taxon>
        <taxon>Agaricales</taxon>
        <taxon>Marasmiineae</taxon>
        <taxon>Marasmiaceae</taxon>
        <taxon>Moniliophthora</taxon>
    </lineage>
</organism>
<keyword evidence="2" id="KW-1185">Reference proteome</keyword>
<protein>
    <submittedName>
        <fullName evidence="1">Uncharacterized protein</fullName>
    </submittedName>
</protein>
<dbReference type="InterPro" id="IPR032675">
    <property type="entry name" value="LRR_dom_sf"/>
</dbReference>
<proteinExistence type="predicted"/>
<dbReference type="Proteomes" id="UP000017559">
    <property type="component" value="Unassembled WGS sequence"/>
</dbReference>
<dbReference type="KEGG" id="mrr:Moror_17148"/>
<dbReference type="AlphaFoldDB" id="V2X8H4"/>
<dbReference type="OrthoDB" id="3365698at2759"/>
<comment type="caution">
    <text evidence="1">The sequence shown here is derived from an EMBL/GenBank/DDBJ whole genome shotgun (WGS) entry which is preliminary data.</text>
</comment>
<reference evidence="1 2" key="1">
    <citation type="journal article" date="2014" name="BMC Genomics">
        <title>Genome and secretome analysis of the hemibiotrophic fungal pathogen, Moniliophthora roreri, which causes frosty pod rot disease of cacao: mechanisms of the biotrophic and necrotrophic phases.</title>
        <authorList>
            <person name="Meinhardt L.W."/>
            <person name="Costa G.G.L."/>
            <person name="Thomazella D.P.T."/>
            <person name="Teixeira P.J.P.L."/>
            <person name="Carazzolle M.F."/>
            <person name="Schuster S.C."/>
            <person name="Carlson J.E."/>
            <person name="Guiltinan M.J."/>
            <person name="Mieczkowski P."/>
            <person name="Farmer A."/>
            <person name="Ramaraj T."/>
            <person name="Crozier J."/>
            <person name="Davis R.E."/>
            <person name="Shao J."/>
            <person name="Melnick R.L."/>
            <person name="Pereira G.A.G."/>
            <person name="Bailey B.A."/>
        </authorList>
    </citation>
    <scope>NUCLEOTIDE SEQUENCE [LARGE SCALE GENOMIC DNA]</scope>
    <source>
        <strain evidence="1 2">MCA 2997</strain>
    </source>
</reference>
<evidence type="ECO:0000313" key="2">
    <source>
        <dbReference type="Proteomes" id="UP000017559"/>
    </source>
</evidence>
<gene>
    <name evidence="1" type="ORF">Moror_17148</name>
</gene>
<accession>V2X8H4</accession>
<dbReference type="HOGENOM" id="CLU_018544_12_0_1"/>
<evidence type="ECO:0000313" key="1">
    <source>
        <dbReference type="EMBL" id="ESK88760.1"/>
    </source>
</evidence>